<dbReference type="InterPro" id="IPR013785">
    <property type="entry name" value="Aldolase_TIM"/>
</dbReference>
<dbReference type="InterPro" id="IPR022998">
    <property type="entry name" value="ThiamineP_synth_TenI"/>
</dbReference>
<dbReference type="EMBL" id="JBHRSS010000001">
    <property type="protein sequence ID" value="MFC3102457.1"/>
    <property type="molecule type" value="Genomic_DNA"/>
</dbReference>
<dbReference type="Pfam" id="PF00293">
    <property type="entry name" value="NUDIX"/>
    <property type="match status" value="1"/>
</dbReference>
<evidence type="ECO:0000256" key="13">
    <source>
        <dbReference type="ARBA" id="ARBA00040794"/>
    </source>
</evidence>
<keyword evidence="5" id="KW-0479">Metal-binding</keyword>
<proteinExistence type="inferred from homology"/>
<evidence type="ECO:0000256" key="5">
    <source>
        <dbReference type="ARBA" id="ARBA00022723"/>
    </source>
</evidence>
<evidence type="ECO:0000256" key="2">
    <source>
        <dbReference type="ARBA" id="ARBA00005582"/>
    </source>
</evidence>
<dbReference type="InterPro" id="IPR036206">
    <property type="entry name" value="ThiamineP_synth_sf"/>
</dbReference>
<dbReference type="PANTHER" id="PTHR47707:SF1">
    <property type="entry name" value="NUDIX HYDROLASE FAMILY PROTEIN"/>
    <property type="match status" value="1"/>
</dbReference>
<keyword evidence="3" id="KW-0515">Mutator protein</keyword>
<keyword evidence="6" id="KW-0227">DNA damage</keyword>
<dbReference type="Gene3D" id="3.20.20.70">
    <property type="entry name" value="Aldolase class I"/>
    <property type="match status" value="1"/>
</dbReference>
<accession>A0ABV7EIA5</accession>
<keyword evidence="9" id="KW-0234">DNA repair</keyword>
<comment type="cofactor">
    <cofactor evidence="1">
        <name>Mg(2+)</name>
        <dbReference type="ChEBI" id="CHEBI:18420"/>
    </cofactor>
</comment>
<comment type="catalytic activity">
    <reaction evidence="10">
        <text>8-oxo-dGTP + H2O = 8-oxo-dGMP + diphosphate + H(+)</text>
        <dbReference type="Rhea" id="RHEA:31575"/>
        <dbReference type="ChEBI" id="CHEBI:15377"/>
        <dbReference type="ChEBI" id="CHEBI:15378"/>
        <dbReference type="ChEBI" id="CHEBI:33019"/>
        <dbReference type="ChEBI" id="CHEBI:63224"/>
        <dbReference type="ChEBI" id="CHEBI:77896"/>
        <dbReference type="EC" id="3.6.1.55"/>
    </reaction>
</comment>
<feature type="domain" description="Nudix hydrolase" evidence="17">
    <location>
        <begin position="15"/>
        <end position="140"/>
    </location>
</feature>
<dbReference type="SUPFAM" id="SSF55811">
    <property type="entry name" value="Nudix"/>
    <property type="match status" value="1"/>
</dbReference>
<dbReference type="CDD" id="cd00564">
    <property type="entry name" value="TMP_TenI"/>
    <property type="match status" value="1"/>
</dbReference>
<dbReference type="EC" id="3.6.1.55" evidence="12"/>
<dbReference type="NCBIfam" id="NF006530">
    <property type="entry name" value="PRK08999.1"/>
    <property type="match status" value="1"/>
</dbReference>
<evidence type="ECO:0000256" key="16">
    <source>
        <dbReference type="ARBA" id="ARBA00042798"/>
    </source>
</evidence>
<evidence type="ECO:0000256" key="8">
    <source>
        <dbReference type="ARBA" id="ARBA00022842"/>
    </source>
</evidence>
<evidence type="ECO:0000313" key="18">
    <source>
        <dbReference type="EMBL" id="MFC3102457.1"/>
    </source>
</evidence>
<dbReference type="InterPro" id="IPR003561">
    <property type="entry name" value="Mutator_MutT"/>
</dbReference>
<keyword evidence="4" id="KW-0235">DNA replication</keyword>
<dbReference type="InterPro" id="IPR000086">
    <property type="entry name" value="NUDIX_hydrolase_dom"/>
</dbReference>
<evidence type="ECO:0000259" key="17">
    <source>
        <dbReference type="PROSITE" id="PS51462"/>
    </source>
</evidence>
<evidence type="ECO:0000256" key="11">
    <source>
        <dbReference type="ARBA" id="ARBA00036904"/>
    </source>
</evidence>
<comment type="caution">
    <text evidence="18">The sequence shown here is derived from an EMBL/GenBank/DDBJ whole genome shotgun (WGS) entry which is preliminary data.</text>
</comment>
<dbReference type="PANTHER" id="PTHR47707">
    <property type="entry name" value="8-OXO-DGTP DIPHOSPHATASE"/>
    <property type="match status" value="1"/>
</dbReference>
<evidence type="ECO:0000256" key="3">
    <source>
        <dbReference type="ARBA" id="ARBA00022457"/>
    </source>
</evidence>
<evidence type="ECO:0000256" key="15">
    <source>
        <dbReference type="ARBA" id="ARBA00041979"/>
    </source>
</evidence>
<comment type="catalytic activity">
    <reaction evidence="11">
        <text>8-oxo-GTP + H2O = 8-oxo-GMP + diphosphate + H(+)</text>
        <dbReference type="Rhea" id="RHEA:67616"/>
        <dbReference type="ChEBI" id="CHEBI:15377"/>
        <dbReference type="ChEBI" id="CHEBI:15378"/>
        <dbReference type="ChEBI" id="CHEBI:33019"/>
        <dbReference type="ChEBI" id="CHEBI:143553"/>
        <dbReference type="ChEBI" id="CHEBI:145694"/>
    </reaction>
</comment>
<evidence type="ECO:0000256" key="9">
    <source>
        <dbReference type="ARBA" id="ARBA00023204"/>
    </source>
</evidence>
<dbReference type="PROSITE" id="PS00893">
    <property type="entry name" value="NUDIX_BOX"/>
    <property type="match status" value="1"/>
</dbReference>
<dbReference type="Gene3D" id="3.90.79.10">
    <property type="entry name" value="Nucleoside Triphosphate Pyrophosphohydrolase"/>
    <property type="match status" value="1"/>
</dbReference>
<dbReference type="InterPro" id="IPR015797">
    <property type="entry name" value="NUDIX_hydrolase-like_dom_sf"/>
</dbReference>
<dbReference type="InterPro" id="IPR047127">
    <property type="entry name" value="MutT-like"/>
</dbReference>
<keyword evidence="19" id="KW-1185">Reference proteome</keyword>
<keyword evidence="7 18" id="KW-0378">Hydrolase</keyword>
<protein>
    <recommendedName>
        <fullName evidence="13">8-oxo-dGTP diphosphatase</fullName>
        <ecNumber evidence="12">3.6.1.55</ecNumber>
    </recommendedName>
    <alternativeName>
        <fullName evidence="16">7,8-dihydro-8-oxoguanine-triphosphatase</fullName>
    </alternativeName>
    <alternativeName>
        <fullName evidence="15">Mutator protein MutT</fullName>
    </alternativeName>
    <alternativeName>
        <fullName evidence="14">dGTP pyrophosphohydrolase</fullName>
    </alternativeName>
</protein>
<evidence type="ECO:0000256" key="4">
    <source>
        <dbReference type="ARBA" id="ARBA00022705"/>
    </source>
</evidence>
<sequence>MDSAAHTQAEPHAQALEIAVGVLVDRQGRLLIAQRRAGTPGAGRWEFPGGKQEPGESMFDCLARELDEEIGVRGLRAEPVIRFSHAHGDRPVRLHVWRIDEWSGQAQGREGQRLEWVEREALADYQLLPATGAILHALFLPDRYVITPSMAAAGEQAWWPALEATLADGAPLLRLRDHALDDAAYQALAARVLACAHAHGARLLIDRDSDMCEALGADGVHWPVARLLAKGKRPLAAHRLLAVSAHSYSDLKAATRLGADFAVLSPVAPTPTHPGASPLGWDGWNEARAEHALPVYALGGLGGEDIATARAHNAQGVAAIRAFWRG</sequence>
<evidence type="ECO:0000313" key="19">
    <source>
        <dbReference type="Proteomes" id="UP001595462"/>
    </source>
</evidence>
<organism evidence="18 19">
    <name type="scientific">Salinisphaera aquimarina</name>
    <dbReference type="NCBI Taxonomy" id="2094031"/>
    <lineage>
        <taxon>Bacteria</taxon>
        <taxon>Pseudomonadati</taxon>
        <taxon>Pseudomonadota</taxon>
        <taxon>Gammaproteobacteria</taxon>
        <taxon>Salinisphaerales</taxon>
        <taxon>Salinisphaeraceae</taxon>
        <taxon>Salinisphaera</taxon>
    </lineage>
</organism>
<gene>
    <name evidence="18" type="ORF">ACFOSU_00965</name>
</gene>
<dbReference type="GO" id="GO:0016787">
    <property type="term" value="F:hydrolase activity"/>
    <property type="evidence" value="ECO:0007669"/>
    <property type="project" value="UniProtKB-KW"/>
</dbReference>
<dbReference type="Pfam" id="PF02581">
    <property type="entry name" value="TMP-TENI"/>
    <property type="match status" value="1"/>
</dbReference>
<dbReference type="PROSITE" id="PS51462">
    <property type="entry name" value="NUDIX"/>
    <property type="match status" value="1"/>
</dbReference>
<name>A0ABV7EIA5_9GAMM</name>
<dbReference type="SUPFAM" id="SSF51391">
    <property type="entry name" value="Thiamin phosphate synthase"/>
    <property type="match status" value="1"/>
</dbReference>
<dbReference type="Proteomes" id="UP001595462">
    <property type="component" value="Unassembled WGS sequence"/>
</dbReference>
<evidence type="ECO:0000256" key="6">
    <source>
        <dbReference type="ARBA" id="ARBA00022763"/>
    </source>
</evidence>
<dbReference type="CDD" id="cd03425">
    <property type="entry name" value="NUDIX_MutT_NudA_like"/>
    <property type="match status" value="1"/>
</dbReference>
<comment type="similarity">
    <text evidence="2">Belongs to the Nudix hydrolase family.</text>
</comment>
<keyword evidence="8" id="KW-0460">Magnesium</keyword>
<evidence type="ECO:0000256" key="1">
    <source>
        <dbReference type="ARBA" id="ARBA00001946"/>
    </source>
</evidence>
<evidence type="ECO:0000256" key="12">
    <source>
        <dbReference type="ARBA" id="ARBA00038905"/>
    </source>
</evidence>
<dbReference type="InterPro" id="IPR020084">
    <property type="entry name" value="NUDIX_hydrolase_CS"/>
</dbReference>
<evidence type="ECO:0000256" key="10">
    <source>
        <dbReference type="ARBA" id="ARBA00035861"/>
    </source>
</evidence>
<evidence type="ECO:0000256" key="14">
    <source>
        <dbReference type="ARBA" id="ARBA00041592"/>
    </source>
</evidence>
<dbReference type="PRINTS" id="PR01401">
    <property type="entry name" value="MUTATORMUTT"/>
</dbReference>
<reference evidence="19" key="1">
    <citation type="journal article" date="2019" name="Int. J. Syst. Evol. Microbiol.">
        <title>The Global Catalogue of Microorganisms (GCM) 10K type strain sequencing project: providing services to taxonomists for standard genome sequencing and annotation.</title>
        <authorList>
            <consortium name="The Broad Institute Genomics Platform"/>
            <consortium name="The Broad Institute Genome Sequencing Center for Infectious Disease"/>
            <person name="Wu L."/>
            <person name="Ma J."/>
        </authorList>
    </citation>
    <scope>NUCLEOTIDE SEQUENCE [LARGE SCALE GENOMIC DNA]</scope>
    <source>
        <strain evidence="19">KCTC 52640</strain>
    </source>
</reference>
<dbReference type="RefSeq" id="WP_380685540.1">
    <property type="nucleotide sequence ID" value="NZ_JBHRSS010000001.1"/>
</dbReference>
<evidence type="ECO:0000256" key="7">
    <source>
        <dbReference type="ARBA" id="ARBA00022801"/>
    </source>
</evidence>
<dbReference type="NCBIfam" id="TIGR00586">
    <property type="entry name" value="mutt"/>
    <property type="match status" value="1"/>
</dbReference>